<proteinExistence type="predicted"/>
<accession>A0A9D9DG15</accession>
<dbReference type="Pfam" id="PF06564">
    <property type="entry name" value="CBP_BcsQ"/>
    <property type="match status" value="1"/>
</dbReference>
<dbReference type="Proteomes" id="UP000823631">
    <property type="component" value="Unassembled WGS sequence"/>
</dbReference>
<reference evidence="1" key="2">
    <citation type="journal article" date="2021" name="PeerJ">
        <title>Extensive microbial diversity within the chicken gut microbiome revealed by metagenomics and culture.</title>
        <authorList>
            <person name="Gilroy R."/>
            <person name="Ravi A."/>
            <person name="Getino M."/>
            <person name="Pursley I."/>
            <person name="Horton D.L."/>
            <person name="Alikhan N.F."/>
            <person name="Baker D."/>
            <person name="Gharbi K."/>
            <person name="Hall N."/>
            <person name="Watson M."/>
            <person name="Adriaenssens E.M."/>
            <person name="Foster-Nyarko E."/>
            <person name="Jarju S."/>
            <person name="Secka A."/>
            <person name="Antonio M."/>
            <person name="Oren A."/>
            <person name="Chaudhuri R.R."/>
            <person name="La Ragione R."/>
            <person name="Hildebrand F."/>
            <person name="Pallen M.J."/>
        </authorList>
    </citation>
    <scope>NUCLEOTIDE SEQUENCE</scope>
    <source>
        <strain evidence="1">17213</strain>
    </source>
</reference>
<dbReference type="InterPro" id="IPR017746">
    <property type="entry name" value="Cellulose_synthase_operon_BcsQ"/>
</dbReference>
<gene>
    <name evidence="1" type="ORF">IAB19_10155</name>
</gene>
<dbReference type="Gene3D" id="3.40.50.300">
    <property type="entry name" value="P-loop containing nucleotide triphosphate hydrolases"/>
    <property type="match status" value="1"/>
</dbReference>
<evidence type="ECO:0008006" key="3">
    <source>
        <dbReference type="Google" id="ProtNLM"/>
    </source>
</evidence>
<name>A0A9D9DG15_9GAMM</name>
<evidence type="ECO:0000313" key="2">
    <source>
        <dbReference type="Proteomes" id="UP000823631"/>
    </source>
</evidence>
<sequence length="240" mass="26030">MRTIALQSLLPGAGSSFLCSALALCASRECRVLLCDLTKSHSTTLSVFNLPLDLKISELKPRQGIELSPALTYYPHAYYSARAQHFAAGGEQLDFVSGLAGLLKFFASKDFELTIIDAGCKDSAAARAAAELGSLTLTVLRPNSASMCELSESVHRQQEYFLFNQVLFDSKLQADLMLFASSQVPQDSCVPFYIPYDDDVLAASLNNTCVMEQAPYSAAARAVENLYIFCLLQTDPGLSA</sequence>
<comment type="caution">
    <text evidence="1">The sequence shown here is derived from an EMBL/GenBank/DDBJ whole genome shotgun (WGS) entry which is preliminary data.</text>
</comment>
<dbReference type="InterPro" id="IPR027417">
    <property type="entry name" value="P-loop_NTPase"/>
</dbReference>
<reference evidence="1" key="1">
    <citation type="submission" date="2020-10" db="EMBL/GenBank/DDBJ databases">
        <authorList>
            <person name="Gilroy R."/>
        </authorList>
    </citation>
    <scope>NUCLEOTIDE SEQUENCE</scope>
    <source>
        <strain evidence="1">17213</strain>
    </source>
</reference>
<dbReference type="SUPFAM" id="SSF52540">
    <property type="entry name" value="P-loop containing nucleoside triphosphate hydrolases"/>
    <property type="match status" value="1"/>
</dbReference>
<protein>
    <recommendedName>
        <fullName evidence="3">CobQ/CobB/MinD/ParA nucleotide binding domain-containing protein</fullName>
    </recommendedName>
</protein>
<dbReference type="EMBL" id="JADINH010000199">
    <property type="protein sequence ID" value="MBO8416731.1"/>
    <property type="molecule type" value="Genomic_DNA"/>
</dbReference>
<organism evidence="1 2">
    <name type="scientific">Candidatus Avisuccinivibrio stercorigallinarum</name>
    <dbReference type="NCBI Taxonomy" id="2840704"/>
    <lineage>
        <taxon>Bacteria</taxon>
        <taxon>Pseudomonadati</taxon>
        <taxon>Pseudomonadota</taxon>
        <taxon>Gammaproteobacteria</taxon>
        <taxon>Aeromonadales</taxon>
        <taxon>Succinivibrionaceae</taxon>
        <taxon>Succinivibrionaceae incertae sedis</taxon>
        <taxon>Candidatus Avisuccinivibrio</taxon>
    </lineage>
</organism>
<dbReference type="AlphaFoldDB" id="A0A9D9DG15"/>
<evidence type="ECO:0000313" key="1">
    <source>
        <dbReference type="EMBL" id="MBO8416731.1"/>
    </source>
</evidence>